<protein>
    <recommendedName>
        <fullName evidence="3">DNA repair protein RecO</fullName>
    </recommendedName>
</protein>
<dbReference type="OrthoDB" id="9797083at2"/>
<name>C1DU96_SULAA</name>
<dbReference type="EMBL" id="CP001229">
    <property type="protein sequence ID" value="ACN98328.1"/>
    <property type="molecule type" value="Genomic_DNA"/>
</dbReference>
<dbReference type="eggNOG" id="COG1381">
    <property type="taxonomic scope" value="Bacteria"/>
</dbReference>
<dbReference type="KEGG" id="saf:SULAZ_0698"/>
<evidence type="ECO:0000313" key="2">
    <source>
        <dbReference type="Proteomes" id="UP000001369"/>
    </source>
</evidence>
<proteinExistence type="predicted"/>
<sequence length="198" mass="23181">MYTLFKDQAIVLKRTFVGEKDLSLVVYTKKLGRESIFIQNGQLIKNLPVVSLTEFNWFSGVFFKIKDRLYISEIDNFKNVAIEIVKEYNRFLSAYNIISWIYNFAPHQDERIFILLKKTLYYLTLAKDTNLLELAFLVRLVYLNGELNLNAIDLDTQERDLLTFLLKTPISKISSLLGEENQNPQKLKEKLLSFTHSL</sequence>
<dbReference type="STRING" id="204536.SULAZ_0698"/>
<dbReference type="Proteomes" id="UP000001369">
    <property type="component" value="Chromosome"/>
</dbReference>
<evidence type="ECO:0008006" key="3">
    <source>
        <dbReference type="Google" id="ProtNLM"/>
    </source>
</evidence>
<keyword evidence="2" id="KW-1185">Reference proteome</keyword>
<organism evidence="1 2">
    <name type="scientific">Sulfurihydrogenibium azorense (strain DSM 15241 / OCM 825 / Az-Fu1)</name>
    <dbReference type="NCBI Taxonomy" id="204536"/>
    <lineage>
        <taxon>Bacteria</taxon>
        <taxon>Pseudomonadati</taxon>
        <taxon>Aquificota</taxon>
        <taxon>Aquificia</taxon>
        <taxon>Aquificales</taxon>
        <taxon>Hydrogenothermaceae</taxon>
        <taxon>Sulfurihydrogenibium</taxon>
    </lineage>
</organism>
<reference evidence="1 2" key="1">
    <citation type="journal article" date="2009" name="J. Bacteriol.">
        <title>Complete and draft genome sequences of six members of the Aquificales.</title>
        <authorList>
            <person name="Reysenbach A.L."/>
            <person name="Hamamura N."/>
            <person name="Podar M."/>
            <person name="Griffiths E."/>
            <person name="Ferreira S."/>
            <person name="Hochstein R."/>
            <person name="Heidelberg J."/>
            <person name="Johnson J."/>
            <person name="Mead D."/>
            <person name="Pohorille A."/>
            <person name="Sarmiento M."/>
            <person name="Schweighofer K."/>
            <person name="Seshadri R."/>
            <person name="Voytek M.A."/>
        </authorList>
    </citation>
    <scope>NUCLEOTIDE SEQUENCE [LARGE SCALE GENOMIC DNA]</scope>
    <source>
        <strain evidence="2">Az-Fu1 / DSM 15241 / OCM 825</strain>
    </source>
</reference>
<dbReference type="AlphaFoldDB" id="C1DU96"/>
<dbReference type="RefSeq" id="WP_012673653.1">
    <property type="nucleotide sequence ID" value="NC_012438.1"/>
</dbReference>
<accession>C1DU96</accession>
<gene>
    <name evidence="1" type="ordered locus">SULAZ_0698</name>
</gene>
<dbReference type="HOGENOM" id="CLU_1377503_0_0_0"/>
<evidence type="ECO:0000313" key="1">
    <source>
        <dbReference type="EMBL" id="ACN98328.1"/>
    </source>
</evidence>